<dbReference type="RefSeq" id="XP_056749882.1">
    <property type="nucleotide sequence ID" value="XM_056901214.1"/>
</dbReference>
<dbReference type="PROSITE" id="PS00571">
    <property type="entry name" value="AMIDASES"/>
    <property type="match status" value="1"/>
</dbReference>
<evidence type="ECO:0000313" key="9">
    <source>
        <dbReference type="Proteomes" id="UP001213799"/>
    </source>
</evidence>
<feature type="domain" description="Amidase" evidence="7">
    <location>
        <begin position="90"/>
        <end position="560"/>
    </location>
</feature>
<evidence type="ECO:0000256" key="1">
    <source>
        <dbReference type="ARBA" id="ARBA00001311"/>
    </source>
</evidence>
<evidence type="ECO:0000256" key="2">
    <source>
        <dbReference type="ARBA" id="ARBA00009199"/>
    </source>
</evidence>
<feature type="binding site" evidence="6">
    <location>
        <position position="194"/>
    </location>
    <ligand>
        <name>substrate</name>
    </ligand>
</feature>
<proteinExistence type="inferred from homology"/>
<dbReference type="InterPro" id="IPR023631">
    <property type="entry name" value="Amidase_dom"/>
</dbReference>
<feature type="active site" description="Acyl-ester intermediate" evidence="5">
    <location>
        <position position="244"/>
    </location>
</feature>
<evidence type="ECO:0000256" key="5">
    <source>
        <dbReference type="PIRSR" id="PIRSR001221-1"/>
    </source>
</evidence>
<feature type="binding site" evidence="6">
    <location>
        <position position="220"/>
    </location>
    <ligand>
        <name>substrate</name>
    </ligand>
</feature>
<dbReference type="PANTHER" id="PTHR46072:SF1">
    <property type="entry name" value="AMIDASE"/>
    <property type="match status" value="1"/>
</dbReference>
<dbReference type="Pfam" id="PF01425">
    <property type="entry name" value="Amidase"/>
    <property type="match status" value="1"/>
</dbReference>
<dbReference type="SUPFAM" id="SSF75304">
    <property type="entry name" value="Amidase signature (AS) enzymes"/>
    <property type="match status" value="1"/>
</dbReference>
<evidence type="ECO:0000259" key="7">
    <source>
        <dbReference type="Pfam" id="PF01425"/>
    </source>
</evidence>
<dbReference type="PIRSF" id="PIRSF001221">
    <property type="entry name" value="Amidase_fungi"/>
    <property type="match status" value="1"/>
</dbReference>
<organism evidence="8 9">
    <name type="scientific">Penicillium hordei</name>
    <dbReference type="NCBI Taxonomy" id="40994"/>
    <lineage>
        <taxon>Eukaryota</taxon>
        <taxon>Fungi</taxon>
        <taxon>Dikarya</taxon>
        <taxon>Ascomycota</taxon>
        <taxon>Pezizomycotina</taxon>
        <taxon>Eurotiomycetes</taxon>
        <taxon>Eurotiomycetidae</taxon>
        <taxon>Eurotiales</taxon>
        <taxon>Aspergillaceae</taxon>
        <taxon>Penicillium</taxon>
    </lineage>
</organism>
<feature type="binding site" evidence="6">
    <location>
        <begin position="241"/>
        <end position="244"/>
    </location>
    <ligand>
        <name>substrate</name>
    </ligand>
</feature>
<protein>
    <recommendedName>
        <fullName evidence="3">amidase</fullName>
        <ecNumber evidence="3">3.5.1.4</ecNumber>
    </recommendedName>
</protein>
<reference evidence="8" key="2">
    <citation type="submission" date="2023-01" db="EMBL/GenBank/DDBJ databases">
        <authorList>
            <person name="Petersen C."/>
        </authorList>
    </citation>
    <scope>NUCLEOTIDE SEQUENCE</scope>
    <source>
        <strain evidence="8">IBT 12815</strain>
    </source>
</reference>
<feature type="active site" description="Charge relay system" evidence="5">
    <location>
        <position position="145"/>
    </location>
</feature>
<comment type="similarity">
    <text evidence="2">Belongs to the amidase family.</text>
</comment>
<evidence type="ECO:0000256" key="6">
    <source>
        <dbReference type="PIRSR" id="PIRSR001221-2"/>
    </source>
</evidence>
<dbReference type="InterPro" id="IPR020556">
    <property type="entry name" value="Amidase_CS"/>
</dbReference>
<evidence type="ECO:0000256" key="4">
    <source>
        <dbReference type="ARBA" id="ARBA00022801"/>
    </source>
</evidence>
<dbReference type="PANTHER" id="PTHR46072">
    <property type="entry name" value="AMIDASE-RELATED-RELATED"/>
    <property type="match status" value="1"/>
</dbReference>
<dbReference type="EMBL" id="JAQJAE010000005">
    <property type="protein sequence ID" value="KAJ5593256.1"/>
    <property type="molecule type" value="Genomic_DNA"/>
</dbReference>
<comment type="catalytic activity">
    <reaction evidence="1">
        <text>a monocarboxylic acid amide + H2O = a monocarboxylate + NH4(+)</text>
        <dbReference type="Rhea" id="RHEA:12020"/>
        <dbReference type="ChEBI" id="CHEBI:15377"/>
        <dbReference type="ChEBI" id="CHEBI:28938"/>
        <dbReference type="ChEBI" id="CHEBI:35757"/>
        <dbReference type="ChEBI" id="CHEBI:83628"/>
        <dbReference type="EC" id="3.5.1.4"/>
    </reaction>
</comment>
<dbReference type="GeneID" id="81591456"/>
<reference evidence="8" key="1">
    <citation type="journal article" date="2023" name="IMA Fungus">
        <title>Comparative genomic study of the Penicillium genus elucidates a diverse pangenome and 15 lateral gene transfer events.</title>
        <authorList>
            <person name="Petersen C."/>
            <person name="Sorensen T."/>
            <person name="Nielsen M.R."/>
            <person name="Sondergaard T.E."/>
            <person name="Sorensen J.L."/>
            <person name="Fitzpatrick D.A."/>
            <person name="Frisvad J.C."/>
            <person name="Nielsen K.L."/>
        </authorList>
    </citation>
    <scope>NUCLEOTIDE SEQUENCE</scope>
    <source>
        <strain evidence="8">IBT 12815</strain>
    </source>
</reference>
<evidence type="ECO:0000313" key="8">
    <source>
        <dbReference type="EMBL" id="KAJ5593256.1"/>
    </source>
</evidence>
<feature type="active site" description="Charge relay system" evidence="5">
    <location>
        <position position="220"/>
    </location>
</feature>
<keyword evidence="9" id="KW-1185">Reference proteome</keyword>
<accession>A0AAD6DUH0</accession>
<gene>
    <name evidence="8" type="ORF">N7537_010160</name>
</gene>
<sequence length="579" mass="63273">MTGDKLPLEPQELKPPWNNRVLEKRATQLTLIPSAWHLPEILLEIPPASSVETIRASGILSVDELAWTETADIRELVELVKSQRVTSEALTTAFCKRAAIAQQVTKCLTEIFFDKALKRAKELDDHLLSTGEVIGPLHGVPVSVKDRFDVEGLDTTVGWVGLTNTPAKSNSSIVQVLESMGAVLYVKTNVPQSLMMSDSYNHVFGQSVNAFNNALISGGSSGGEGALVGSGGSVLGIGTDIGGSIRVPSNLQGLYSICPTTGRVPWDCSFLHQHYLVPPVAGPMATSLPTTEYFMESLIESSPWSLDPSAVPIPWRKELATPPANRKLRLGVVFDDGVVKPQPPVARAMRETVDALRAADHEVIEWDTSLHIAITNLWTKGILADGGQHCRSLCQIVDEPLIEGMVVGKETDLLSHEEREQPLGLRPIPQKPSNTIKQFEATKLTLQTAFLKQWVSSEIDALLMPVLPWVGYKPKTWVKSKQWLGYTAMWNLLDYAAVTVPVARADRGLDSVDSAGNTEWEGHSVRNESDAFNYLQYDIDLVHGMPICVQIVGGRFGEEKAVAVGKVVDELMNPTPFHS</sequence>
<evidence type="ECO:0000256" key="3">
    <source>
        <dbReference type="ARBA" id="ARBA00012922"/>
    </source>
</evidence>
<dbReference type="InterPro" id="IPR036928">
    <property type="entry name" value="AS_sf"/>
</dbReference>
<dbReference type="EC" id="3.5.1.4" evidence="3"/>
<dbReference type="Proteomes" id="UP001213799">
    <property type="component" value="Unassembled WGS sequence"/>
</dbReference>
<dbReference type="Gene3D" id="3.90.1300.10">
    <property type="entry name" value="Amidase signature (AS) domain"/>
    <property type="match status" value="1"/>
</dbReference>
<comment type="caution">
    <text evidence="8">The sequence shown here is derived from an EMBL/GenBank/DDBJ whole genome shotgun (WGS) entry which is preliminary data.</text>
</comment>
<dbReference type="AlphaFoldDB" id="A0AAD6DUH0"/>
<dbReference type="GO" id="GO:0004040">
    <property type="term" value="F:amidase activity"/>
    <property type="evidence" value="ECO:0007669"/>
    <property type="project" value="UniProtKB-EC"/>
</dbReference>
<keyword evidence="4" id="KW-0378">Hydrolase</keyword>
<name>A0AAD6DUH0_9EURO</name>